<evidence type="ECO:0000313" key="5">
    <source>
        <dbReference type="Proteomes" id="UP000653305"/>
    </source>
</evidence>
<dbReference type="EMBL" id="BMAC01000080">
    <property type="protein sequence ID" value="GFP84227.1"/>
    <property type="molecule type" value="Genomic_DNA"/>
</dbReference>
<dbReference type="InterPro" id="IPR002213">
    <property type="entry name" value="UDP_glucos_trans"/>
</dbReference>
<accession>A0A830BB07</accession>
<dbReference type="GO" id="GO:0016138">
    <property type="term" value="P:glycoside biosynthetic process"/>
    <property type="evidence" value="ECO:0007669"/>
    <property type="project" value="UniProtKB-ARBA"/>
</dbReference>
<sequence length="198" mass="22066">MSKKQIVSTGPLIGRANNNNYYDDDRDNSKTMKWLMNGKNRGLTMYISFGSECFLSDEQIGEIAKGLQLSNANFIWVIRSSLGETTMTTVEEKLPVGFLEKVKERGLIIPGWTPQGKILGHPSIGGFVSHCRWNSFMENMDFGVSIIAMPMQFEQPLTTGLVVEAGVGVEVEKGKNGIFFFGEELEKAINKVTLKNDF</sequence>
<evidence type="ECO:0000256" key="2">
    <source>
        <dbReference type="ARBA" id="ARBA00022676"/>
    </source>
</evidence>
<dbReference type="SUPFAM" id="SSF53756">
    <property type="entry name" value="UDP-Glycosyltransferase/glycogen phosphorylase"/>
    <property type="match status" value="1"/>
</dbReference>
<organism evidence="4 5">
    <name type="scientific">Phtheirospermum japonicum</name>
    <dbReference type="NCBI Taxonomy" id="374723"/>
    <lineage>
        <taxon>Eukaryota</taxon>
        <taxon>Viridiplantae</taxon>
        <taxon>Streptophyta</taxon>
        <taxon>Embryophyta</taxon>
        <taxon>Tracheophyta</taxon>
        <taxon>Spermatophyta</taxon>
        <taxon>Magnoliopsida</taxon>
        <taxon>eudicotyledons</taxon>
        <taxon>Gunneridae</taxon>
        <taxon>Pentapetalae</taxon>
        <taxon>asterids</taxon>
        <taxon>lamiids</taxon>
        <taxon>Lamiales</taxon>
        <taxon>Orobanchaceae</taxon>
        <taxon>Orobanchaceae incertae sedis</taxon>
        <taxon>Phtheirospermum</taxon>
    </lineage>
</organism>
<dbReference type="PANTHER" id="PTHR48044">
    <property type="entry name" value="GLYCOSYLTRANSFERASE"/>
    <property type="match status" value="1"/>
</dbReference>
<dbReference type="AlphaFoldDB" id="A0A830BB07"/>
<gene>
    <name evidence="4" type="ORF">PHJA_000566400</name>
</gene>
<keyword evidence="5" id="KW-1185">Reference proteome</keyword>
<keyword evidence="2" id="KW-0328">Glycosyltransferase</keyword>
<name>A0A830BB07_9LAMI</name>
<evidence type="ECO:0000256" key="3">
    <source>
        <dbReference type="ARBA" id="ARBA00022679"/>
    </source>
</evidence>
<comment type="similarity">
    <text evidence="1">Belongs to the UDP-glycosyltransferase family.</text>
</comment>
<keyword evidence="3 4" id="KW-0808">Transferase</keyword>
<dbReference type="Pfam" id="PF00201">
    <property type="entry name" value="UDPGT"/>
    <property type="match status" value="1"/>
</dbReference>
<evidence type="ECO:0000256" key="1">
    <source>
        <dbReference type="ARBA" id="ARBA00009995"/>
    </source>
</evidence>
<reference evidence="4" key="1">
    <citation type="submission" date="2020-07" db="EMBL/GenBank/DDBJ databases">
        <title>Ethylene signaling mediates host invasion by parasitic plants.</title>
        <authorList>
            <person name="Yoshida S."/>
        </authorList>
    </citation>
    <scope>NUCLEOTIDE SEQUENCE</scope>
    <source>
        <strain evidence="4">Okayama</strain>
    </source>
</reference>
<comment type="caution">
    <text evidence="4">The sequence shown here is derived from an EMBL/GenBank/DDBJ whole genome shotgun (WGS) entry which is preliminary data.</text>
</comment>
<dbReference type="GO" id="GO:0008194">
    <property type="term" value="F:UDP-glycosyltransferase activity"/>
    <property type="evidence" value="ECO:0007669"/>
    <property type="project" value="InterPro"/>
</dbReference>
<dbReference type="Gene3D" id="3.40.50.2000">
    <property type="entry name" value="Glycogen Phosphorylase B"/>
    <property type="match status" value="1"/>
</dbReference>
<proteinExistence type="inferred from homology"/>
<evidence type="ECO:0000313" key="4">
    <source>
        <dbReference type="EMBL" id="GFP84227.1"/>
    </source>
</evidence>
<dbReference type="FunFam" id="3.40.50.2000:FF:000060">
    <property type="entry name" value="Glycosyltransferase"/>
    <property type="match status" value="1"/>
</dbReference>
<dbReference type="OrthoDB" id="5835829at2759"/>
<protein>
    <submittedName>
        <fullName evidence="4">Beta-d-glucosyl crocetin beta-1 6-glucosyltransferase</fullName>
    </submittedName>
</protein>
<dbReference type="CDD" id="cd03784">
    <property type="entry name" value="GT1_Gtf-like"/>
    <property type="match status" value="1"/>
</dbReference>
<dbReference type="Proteomes" id="UP000653305">
    <property type="component" value="Unassembled WGS sequence"/>
</dbReference>
<dbReference type="PANTHER" id="PTHR48044:SF82">
    <property type="entry name" value="GLYCOSYLTRANSFERASE"/>
    <property type="match status" value="1"/>
</dbReference>